<dbReference type="Pfam" id="PF22451">
    <property type="entry name" value="NirdL-like_HTH"/>
    <property type="match status" value="1"/>
</dbReference>
<evidence type="ECO:0000256" key="4">
    <source>
        <dbReference type="ARBA" id="ARBA00023471"/>
    </source>
</evidence>
<dbReference type="EC" id="4.1.1.111" evidence="4"/>
<name>A0A133XHJ7_9RHOO</name>
<evidence type="ECO:0000256" key="1">
    <source>
        <dbReference type="ARBA" id="ARBA00023239"/>
    </source>
</evidence>
<gene>
    <name evidence="8" type="ORF">AT959_13845</name>
</gene>
<dbReference type="PANTHER" id="PTHR43413">
    <property type="entry name" value="TRANSCRIPTIONAL REGULATOR, ASNC FAMILY"/>
    <property type="match status" value="1"/>
</dbReference>
<evidence type="ECO:0000256" key="5">
    <source>
        <dbReference type="ARBA" id="ARBA00048470"/>
    </source>
</evidence>
<comment type="catalytic activity">
    <reaction evidence="5">
        <text>siroheme + 2 H(+) = 12,18-didecarboxysiroheme + 2 CO2</text>
        <dbReference type="Rhea" id="RHEA:19093"/>
        <dbReference type="ChEBI" id="CHEBI:15378"/>
        <dbReference type="ChEBI" id="CHEBI:16526"/>
        <dbReference type="ChEBI" id="CHEBI:60052"/>
        <dbReference type="ChEBI" id="CHEBI:140497"/>
        <dbReference type="EC" id="4.1.1.111"/>
    </reaction>
</comment>
<dbReference type="Gene3D" id="3.30.70.3460">
    <property type="match status" value="1"/>
</dbReference>
<dbReference type="AlphaFoldDB" id="A0A133XHJ7"/>
<proteinExistence type="inferred from homology"/>
<dbReference type="InterPro" id="IPR019888">
    <property type="entry name" value="Tscrpt_reg_AsnC-like"/>
</dbReference>
<keyword evidence="9" id="KW-1185">Reference proteome</keyword>
<comment type="similarity">
    <text evidence="3">Belongs to the Ahb/Nir family.</text>
</comment>
<dbReference type="InterPro" id="IPR050684">
    <property type="entry name" value="HTH-Siroheme_Decarb"/>
</dbReference>
<evidence type="ECO:0000259" key="7">
    <source>
        <dbReference type="Pfam" id="PF22451"/>
    </source>
</evidence>
<dbReference type="InterPro" id="IPR036390">
    <property type="entry name" value="WH_DNA-bd_sf"/>
</dbReference>
<comment type="caution">
    <text evidence="8">The sequence shown here is derived from an EMBL/GenBank/DDBJ whole genome shotgun (WGS) entry which is preliminary data.</text>
</comment>
<protein>
    <recommendedName>
        <fullName evidence="4">siroheme decarboxylase</fullName>
        <ecNumber evidence="4">4.1.1.111</ecNumber>
    </recommendedName>
</protein>
<dbReference type="GO" id="GO:0016829">
    <property type="term" value="F:lyase activity"/>
    <property type="evidence" value="ECO:0007669"/>
    <property type="project" value="UniProtKB-KW"/>
</dbReference>
<evidence type="ECO:0000313" key="9">
    <source>
        <dbReference type="Proteomes" id="UP000070186"/>
    </source>
</evidence>
<comment type="pathway">
    <text evidence="2">Porphyrin-containing compound metabolism.</text>
</comment>
<dbReference type="STRING" id="281362.AT959_13845"/>
<dbReference type="Proteomes" id="UP000070186">
    <property type="component" value="Unassembled WGS sequence"/>
</dbReference>
<dbReference type="InterPro" id="IPR040523">
    <property type="entry name" value="AsnC_trans_reg2"/>
</dbReference>
<evidence type="ECO:0000256" key="3">
    <source>
        <dbReference type="ARBA" id="ARBA00023457"/>
    </source>
</evidence>
<feature type="domain" description="Siroheme decarboxylase AsnC-like ligand binding" evidence="6">
    <location>
        <begin position="62"/>
        <end position="149"/>
    </location>
</feature>
<dbReference type="RefSeq" id="WP_066884017.1">
    <property type="nucleotide sequence ID" value="NZ_LODL01000021.1"/>
</dbReference>
<evidence type="ECO:0000256" key="2">
    <source>
        <dbReference type="ARBA" id="ARBA00023444"/>
    </source>
</evidence>
<dbReference type="SMART" id="SM00344">
    <property type="entry name" value="HTH_ASNC"/>
    <property type="match status" value="1"/>
</dbReference>
<dbReference type="Pfam" id="PF17805">
    <property type="entry name" value="AsnC_trans_reg2"/>
    <property type="match status" value="1"/>
</dbReference>
<dbReference type="InterPro" id="IPR053953">
    <property type="entry name" value="NirdL-like_HTH"/>
</dbReference>
<sequence length="157" mass="17097">MDEIDRALIVATQGGLPLVCEPYHAIGEQLGLPDQEVMRRLQALVDSGVIRRIGAVPNHYAIGWTANGMTVWDVADELVDALGAKIGALPFVTHCYRRPRALPAWPYNLFAMVHGSSREECSAKAGEIRSLLGDACRANDILYSTKILKKTGLRIGA</sequence>
<dbReference type="EMBL" id="LODL01000021">
    <property type="protein sequence ID" value="KXB30417.1"/>
    <property type="molecule type" value="Genomic_DNA"/>
</dbReference>
<evidence type="ECO:0000313" key="8">
    <source>
        <dbReference type="EMBL" id="KXB30417.1"/>
    </source>
</evidence>
<dbReference type="SUPFAM" id="SSF46785">
    <property type="entry name" value="Winged helix' DNA-binding domain"/>
    <property type="match status" value="1"/>
</dbReference>
<evidence type="ECO:0000259" key="6">
    <source>
        <dbReference type="Pfam" id="PF17805"/>
    </source>
</evidence>
<accession>A0A133XHJ7</accession>
<dbReference type="PANTHER" id="PTHR43413:SF1">
    <property type="entry name" value="SIROHEME DECARBOXYLASE NIRL SUBUNIT"/>
    <property type="match status" value="1"/>
</dbReference>
<keyword evidence="1" id="KW-0456">Lyase</keyword>
<feature type="domain" description="Siroheme decarboxylase NirL-like HTH" evidence="7">
    <location>
        <begin position="5"/>
        <end position="51"/>
    </location>
</feature>
<organism evidence="8 9">
    <name type="scientific">Dechloromonas denitrificans</name>
    <dbReference type="NCBI Taxonomy" id="281362"/>
    <lineage>
        <taxon>Bacteria</taxon>
        <taxon>Pseudomonadati</taxon>
        <taxon>Pseudomonadota</taxon>
        <taxon>Betaproteobacteria</taxon>
        <taxon>Rhodocyclales</taxon>
        <taxon>Azonexaceae</taxon>
        <taxon>Dechloromonas</taxon>
    </lineage>
</organism>
<reference evidence="8 9" key="1">
    <citation type="submission" date="2015-12" db="EMBL/GenBank/DDBJ databases">
        <title>Nitrous oxide reduction kinetics distinguish bacteria harboring typical versus atypical NosZ.</title>
        <authorList>
            <person name="Yoon S."/>
            <person name="Nissen S."/>
            <person name="Park D."/>
            <person name="Sanford R.A."/>
            <person name="Loeffler F.E."/>
        </authorList>
    </citation>
    <scope>NUCLEOTIDE SEQUENCE [LARGE SCALE GENOMIC DNA]</scope>
    <source>
        <strain evidence="8 9">ATCC BAA-841</strain>
    </source>
</reference>